<dbReference type="PROSITE" id="PS50002">
    <property type="entry name" value="SH3"/>
    <property type="match status" value="1"/>
</dbReference>
<comment type="catalytic activity">
    <reaction evidence="3">
        <text>a 1,2-diacyl-sn-glycero-3-phospho-(1D-myo-inositol-4,5-bisphosphate) + H2O = 1D-myo-inositol 1,4,5-trisphosphate + a 1,2-diacyl-sn-glycerol + H(+)</text>
        <dbReference type="Rhea" id="RHEA:33179"/>
        <dbReference type="ChEBI" id="CHEBI:15377"/>
        <dbReference type="ChEBI" id="CHEBI:15378"/>
        <dbReference type="ChEBI" id="CHEBI:17815"/>
        <dbReference type="ChEBI" id="CHEBI:58456"/>
        <dbReference type="ChEBI" id="CHEBI:203600"/>
        <dbReference type="EC" id="3.1.4.11"/>
    </reaction>
</comment>
<dbReference type="EMBL" id="JBBCAQ010000037">
    <property type="protein sequence ID" value="KAK7574309.1"/>
    <property type="molecule type" value="Genomic_DNA"/>
</dbReference>
<dbReference type="FunFam" id="2.30.30.40:FF:000051">
    <property type="entry name" value="1-phosphatidylinositol 4,5-bisphosphate phosphodiesterase gamma"/>
    <property type="match status" value="1"/>
</dbReference>
<evidence type="ECO:0000256" key="1">
    <source>
        <dbReference type="ARBA" id="ARBA00022443"/>
    </source>
</evidence>
<dbReference type="PROSITE" id="PS50008">
    <property type="entry name" value="PIPLC_Y_DOMAIN"/>
    <property type="match status" value="1"/>
</dbReference>
<evidence type="ECO:0000256" key="2">
    <source>
        <dbReference type="PROSITE-ProRule" id="PRU00192"/>
    </source>
</evidence>
<dbReference type="PRINTS" id="PR00390">
    <property type="entry name" value="PHPHLIPASEC"/>
</dbReference>
<sequence>MDPSSFTSRVTVKAIYDYQARQEDELSFCKHAVITNVDKQDGGWWRGDYGGKRQHWFPSNYVEEIEPQQERDESSGDTQVLGALQKGSLDVMGAVVEIASTGFTDLECLLRIQNPHMCTTFEVAVETYDEAEQWMQSIIETAQNASAREHQHKEMERAWRIAKEMSNLIVYCRAVTFNAEKVKQGNFTYNEMSSFPETKAEKLMCQQESKLFLRYHKHQFSRVYPKGQRIDSSNYNPIPMWNYGCQMVALNWQTPDKAMQINQGKFMLNGNCGYVLKPDCMFREGFDPLDPNTLGIDMKGKFISLKIIGARHLGRSGRSTTSPSVEVEILGADYDSGVKLTTRTISDNGLNPIWNETCEFEVKFPDIALIRFVVQDEDMFGDTNFIGQATYPLMSIRTGYRSIPLRNGYSEDLELSSLLVFISMKTMDRFSNAISLSGHPFWSKTFGKPSDLKTYPQNLL</sequence>
<evidence type="ECO:0000256" key="3">
    <source>
        <dbReference type="RuleBase" id="RU361133"/>
    </source>
</evidence>
<accession>A0AAN9T700</accession>
<dbReference type="Pfam" id="PF00018">
    <property type="entry name" value="SH3_1"/>
    <property type="match status" value="1"/>
</dbReference>
<dbReference type="PROSITE" id="PS50004">
    <property type="entry name" value="C2"/>
    <property type="match status" value="1"/>
</dbReference>
<feature type="domain" description="SH3" evidence="4">
    <location>
        <begin position="7"/>
        <end position="67"/>
    </location>
</feature>
<dbReference type="SMART" id="SM00239">
    <property type="entry name" value="C2"/>
    <property type="match status" value="1"/>
</dbReference>
<dbReference type="SMART" id="SM00149">
    <property type="entry name" value="PLCYc"/>
    <property type="match status" value="1"/>
</dbReference>
<evidence type="ECO:0000259" key="5">
    <source>
        <dbReference type="PROSITE" id="PS50004"/>
    </source>
</evidence>
<dbReference type="Pfam" id="PF00387">
    <property type="entry name" value="PI-PLC-Y"/>
    <property type="match status" value="1"/>
</dbReference>
<evidence type="ECO:0000259" key="6">
    <source>
        <dbReference type="PROSITE" id="PS50008"/>
    </source>
</evidence>
<organism evidence="7 8">
    <name type="scientific">Parthenolecanium corni</name>
    <dbReference type="NCBI Taxonomy" id="536013"/>
    <lineage>
        <taxon>Eukaryota</taxon>
        <taxon>Metazoa</taxon>
        <taxon>Ecdysozoa</taxon>
        <taxon>Arthropoda</taxon>
        <taxon>Hexapoda</taxon>
        <taxon>Insecta</taxon>
        <taxon>Pterygota</taxon>
        <taxon>Neoptera</taxon>
        <taxon>Paraneoptera</taxon>
        <taxon>Hemiptera</taxon>
        <taxon>Sternorrhyncha</taxon>
        <taxon>Coccoidea</taxon>
        <taxon>Coccidae</taxon>
        <taxon>Parthenolecanium</taxon>
    </lineage>
</organism>
<protein>
    <recommendedName>
        <fullName evidence="3">Phosphoinositide phospholipase C</fullName>
        <ecNumber evidence="3">3.1.4.11</ecNumber>
    </recommendedName>
</protein>
<dbReference type="GO" id="GO:0032587">
    <property type="term" value="C:ruffle membrane"/>
    <property type="evidence" value="ECO:0007669"/>
    <property type="project" value="TreeGrafter"/>
</dbReference>
<dbReference type="InterPro" id="IPR035892">
    <property type="entry name" value="C2_domain_sf"/>
</dbReference>
<comment type="caution">
    <text evidence="7">The sequence shown here is derived from an EMBL/GenBank/DDBJ whole genome shotgun (WGS) entry which is preliminary data.</text>
</comment>
<proteinExistence type="predicted"/>
<dbReference type="PRINTS" id="PR00452">
    <property type="entry name" value="SH3DOMAIN"/>
</dbReference>
<dbReference type="SUPFAM" id="SSF51695">
    <property type="entry name" value="PLC-like phosphodiesterases"/>
    <property type="match status" value="1"/>
</dbReference>
<dbReference type="InterPro" id="IPR001192">
    <property type="entry name" value="PI-PLC_fam"/>
</dbReference>
<dbReference type="Gene3D" id="2.30.30.40">
    <property type="entry name" value="SH3 Domains"/>
    <property type="match status" value="1"/>
</dbReference>
<gene>
    <name evidence="7" type="ORF">V9T40_011500</name>
</gene>
<dbReference type="InterPro" id="IPR001711">
    <property type="entry name" value="PLipase_C_Pinositol-sp_Y"/>
</dbReference>
<evidence type="ECO:0000313" key="8">
    <source>
        <dbReference type="Proteomes" id="UP001367676"/>
    </source>
</evidence>
<dbReference type="Pfam" id="PF00168">
    <property type="entry name" value="C2"/>
    <property type="match status" value="1"/>
</dbReference>
<feature type="domain" description="PI-PLC Y-box" evidence="6">
    <location>
        <begin position="165"/>
        <end position="281"/>
    </location>
</feature>
<dbReference type="InterPro" id="IPR000008">
    <property type="entry name" value="C2_dom"/>
</dbReference>
<dbReference type="FunFam" id="3.20.20.190:FF:000007">
    <property type="entry name" value="1-phosphatidylinositol 4,5-bisphosphate phosphodiesterase gamma"/>
    <property type="match status" value="1"/>
</dbReference>
<evidence type="ECO:0000313" key="7">
    <source>
        <dbReference type="EMBL" id="KAK7574309.1"/>
    </source>
</evidence>
<dbReference type="Proteomes" id="UP001367676">
    <property type="component" value="Unassembled WGS sequence"/>
</dbReference>
<dbReference type="GO" id="GO:0046488">
    <property type="term" value="P:phosphatidylinositol metabolic process"/>
    <property type="evidence" value="ECO:0007669"/>
    <property type="project" value="TreeGrafter"/>
</dbReference>
<keyword evidence="1 2" id="KW-0728">SH3 domain</keyword>
<dbReference type="AlphaFoldDB" id="A0AAN9T700"/>
<dbReference type="InterPro" id="IPR001452">
    <property type="entry name" value="SH3_domain"/>
</dbReference>
<keyword evidence="3" id="KW-0442">Lipid degradation</keyword>
<dbReference type="CDD" id="cd00275">
    <property type="entry name" value="C2_PLC_like"/>
    <property type="match status" value="1"/>
</dbReference>
<dbReference type="Gene3D" id="3.20.20.190">
    <property type="entry name" value="Phosphatidylinositol (PI) phosphodiesterase"/>
    <property type="match status" value="1"/>
</dbReference>
<dbReference type="CDD" id="cd11825">
    <property type="entry name" value="SH3_PLCgamma"/>
    <property type="match status" value="1"/>
</dbReference>
<dbReference type="Gene3D" id="2.60.40.150">
    <property type="entry name" value="C2 domain"/>
    <property type="match status" value="1"/>
</dbReference>
<dbReference type="SMART" id="SM00326">
    <property type="entry name" value="SH3"/>
    <property type="match status" value="1"/>
</dbReference>
<dbReference type="GO" id="GO:0016042">
    <property type="term" value="P:lipid catabolic process"/>
    <property type="evidence" value="ECO:0007669"/>
    <property type="project" value="UniProtKB-KW"/>
</dbReference>
<evidence type="ECO:0000259" key="4">
    <source>
        <dbReference type="PROSITE" id="PS50002"/>
    </source>
</evidence>
<keyword evidence="3" id="KW-0443">Lipid metabolism</keyword>
<reference evidence="7 8" key="1">
    <citation type="submission" date="2024-03" db="EMBL/GenBank/DDBJ databases">
        <title>Adaptation during the transition from Ophiocordyceps entomopathogen to insect associate is accompanied by gene loss and intensified selection.</title>
        <authorList>
            <person name="Ward C.M."/>
            <person name="Onetto C.A."/>
            <person name="Borneman A.R."/>
        </authorList>
    </citation>
    <scope>NUCLEOTIDE SEQUENCE [LARGE SCALE GENOMIC DNA]</scope>
    <source>
        <strain evidence="7">AWRI1</strain>
        <tissue evidence="7">Single Adult Female</tissue>
    </source>
</reference>
<dbReference type="EC" id="3.1.4.11" evidence="3"/>
<dbReference type="PANTHER" id="PTHR10336">
    <property type="entry name" value="PHOSPHOINOSITIDE-SPECIFIC PHOSPHOLIPASE C FAMILY PROTEIN"/>
    <property type="match status" value="1"/>
</dbReference>
<dbReference type="InterPro" id="IPR017946">
    <property type="entry name" value="PLC-like_Pdiesterase_TIM-brl"/>
</dbReference>
<dbReference type="PANTHER" id="PTHR10336:SF159">
    <property type="entry name" value="1-PHOSPHATIDYLINOSITOL 4,5-BISPHOSPHATE PHOSPHODIESTERASE GAMMA"/>
    <property type="match status" value="1"/>
</dbReference>
<keyword evidence="8" id="KW-1185">Reference proteome</keyword>
<dbReference type="InterPro" id="IPR036028">
    <property type="entry name" value="SH3-like_dom_sf"/>
</dbReference>
<dbReference type="GO" id="GO:0051209">
    <property type="term" value="P:release of sequestered calcium ion into cytosol"/>
    <property type="evidence" value="ECO:0007669"/>
    <property type="project" value="TreeGrafter"/>
</dbReference>
<dbReference type="GO" id="GO:0048015">
    <property type="term" value="P:phosphatidylinositol-mediated signaling"/>
    <property type="evidence" value="ECO:0007669"/>
    <property type="project" value="TreeGrafter"/>
</dbReference>
<dbReference type="SUPFAM" id="SSF49562">
    <property type="entry name" value="C2 domain (Calcium/lipid-binding domain, CaLB)"/>
    <property type="match status" value="1"/>
</dbReference>
<dbReference type="GO" id="GO:0004435">
    <property type="term" value="F:phosphatidylinositol-4,5-bisphosphate phospholipase C activity"/>
    <property type="evidence" value="ECO:0007669"/>
    <property type="project" value="UniProtKB-EC"/>
</dbReference>
<name>A0AAN9T700_9HEMI</name>
<keyword evidence="3" id="KW-0378">Hydrolase</keyword>
<feature type="domain" description="C2" evidence="5">
    <location>
        <begin position="283"/>
        <end position="407"/>
    </location>
</feature>
<dbReference type="SUPFAM" id="SSF50044">
    <property type="entry name" value="SH3-domain"/>
    <property type="match status" value="1"/>
</dbReference>
<dbReference type="GO" id="GO:0010634">
    <property type="term" value="P:positive regulation of epithelial cell migration"/>
    <property type="evidence" value="ECO:0007669"/>
    <property type="project" value="TreeGrafter"/>
</dbReference>